<sequence>MIIYRHESSLGKASLVTNNHFTWFVPRNWDSTEVTRFTQHAASVGAPNFRLSMDLDTRVDAPGYKCHPHEPLHEDCRANLDRWMKQVYYGVETRGEQRKAGEGDGCVFGCGQDFLNVELEQNDVKQSAEGSAGRGYGWEAILESLKAIAERIRNHAFVFIVSTLPQRIIWMLSV</sequence>
<accession>A0A0G2FQE6</accession>
<dbReference type="OrthoDB" id="5207473at2759"/>
<name>A0A0G2FQE6_9PEZI</name>
<dbReference type="EMBL" id="LCUC01000134">
    <property type="protein sequence ID" value="KKY36224.1"/>
    <property type="molecule type" value="Genomic_DNA"/>
</dbReference>
<organism evidence="1 2">
    <name type="scientific">Diaporthe ampelina</name>
    <dbReference type="NCBI Taxonomy" id="1214573"/>
    <lineage>
        <taxon>Eukaryota</taxon>
        <taxon>Fungi</taxon>
        <taxon>Dikarya</taxon>
        <taxon>Ascomycota</taxon>
        <taxon>Pezizomycotina</taxon>
        <taxon>Sordariomycetes</taxon>
        <taxon>Sordariomycetidae</taxon>
        <taxon>Diaporthales</taxon>
        <taxon>Diaporthaceae</taxon>
        <taxon>Diaporthe</taxon>
    </lineage>
</organism>
<evidence type="ECO:0000313" key="2">
    <source>
        <dbReference type="Proteomes" id="UP000034680"/>
    </source>
</evidence>
<comment type="caution">
    <text evidence="1">The sequence shown here is derived from an EMBL/GenBank/DDBJ whole genome shotgun (WGS) entry which is preliminary data.</text>
</comment>
<protein>
    <submittedName>
        <fullName evidence="1">Uncharacterized protein</fullName>
    </submittedName>
</protein>
<evidence type="ECO:0000313" key="1">
    <source>
        <dbReference type="EMBL" id="KKY36224.1"/>
    </source>
</evidence>
<dbReference type="Proteomes" id="UP000034680">
    <property type="component" value="Unassembled WGS sequence"/>
</dbReference>
<keyword evidence="2" id="KW-1185">Reference proteome</keyword>
<reference evidence="1 2" key="1">
    <citation type="submission" date="2015-05" db="EMBL/GenBank/DDBJ databases">
        <title>Distinctive expansion of gene families associated with plant cell wall degradation and secondary metabolism in the genomes of grapevine trunk pathogens.</title>
        <authorList>
            <person name="Lawrence D.P."/>
            <person name="Travadon R."/>
            <person name="Rolshausen P.E."/>
            <person name="Baumgartner K."/>
        </authorList>
    </citation>
    <scope>NUCLEOTIDE SEQUENCE [LARGE SCALE GENOMIC DNA]</scope>
    <source>
        <strain evidence="1">DA912</strain>
    </source>
</reference>
<dbReference type="AlphaFoldDB" id="A0A0G2FQE6"/>
<proteinExistence type="predicted"/>
<reference evidence="1 2" key="2">
    <citation type="submission" date="2015-05" db="EMBL/GenBank/DDBJ databases">
        <authorList>
            <person name="Morales-Cruz A."/>
            <person name="Amrine K.C."/>
            <person name="Cantu D."/>
        </authorList>
    </citation>
    <scope>NUCLEOTIDE SEQUENCE [LARGE SCALE GENOMIC DNA]</scope>
    <source>
        <strain evidence="1">DA912</strain>
    </source>
</reference>
<gene>
    <name evidence="1" type="ORF">UCDDA912_g03767</name>
</gene>